<feature type="compositionally biased region" description="Basic residues" evidence="1">
    <location>
        <begin position="62"/>
        <end position="77"/>
    </location>
</feature>
<sequence>RAFGVRALRQDGPQRHRVRHDAGLRRGLRAHAAQGGVRARPAPGLRDLARRQRGALLAPRPHCQRPLRRRRPRRPRPLRAGLGRGTLDGRRGHRAWRRGSCYHDRPRTTLLLARGRQLRQQAPQRDAQPVRRPRAATQGV</sequence>
<keyword evidence="2" id="KW-0560">Oxidoreductase</keyword>
<organism evidence="2">
    <name type="scientific">uncultured Rubrobacteraceae bacterium</name>
    <dbReference type="NCBI Taxonomy" id="349277"/>
    <lineage>
        <taxon>Bacteria</taxon>
        <taxon>Bacillati</taxon>
        <taxon>Actinomycetota</taxon>
        <taxon>Rubrobacteria</taxon>
        <taxon>Rubrobacterales</taxon>
        <taxon>Rubrobacteraceae</taxon>
        <taxon>environmental samples</taxon>
    </lineage>
</organism>
<dbReference type="GO" id="GO:0004616">
    <property type="term" value="F:phosphogluconate dehydrogenase (decarboxylating) activity"/>
    <property type="evidence" value="ECO:0007669"/>
    <property type="project" value="UniProtKB-EC"/>
</dbReference>
<dbReference type="AlphaFoldDB" id="A0A6J4R1E5"/>
<name>A0A6J4R1E5_9ACTN</name>
<dbReference type="EC" id="1.1.1.44" evidence="2"/>
<feature type="non-terminal residue" evidence="2">
    <location>
        <position position="140"/>
    </location>
</feature>
<feature type="compositionally biased region" description="Low complexity" evidence="1">
    <location>
        <begin position="110"/>
        <end position="125"/>
    </location>
</feature>
<proteinExistence type="predicted"/>
<dbReference type="EMBL" id="CADCVH010000061">
    <property type="protein sequence ID" value="CAA9458374.1"/>
    <property type="molecule type" value="Genomic_DNA"/>
</dbReference>
<feature type="region of interest" description="Disordered" evidence="1">
    <location>
        <begin position="62"/>
        <end position="140"/>
    </location>
</feature>
<evidence type="ECO:0000313" key="2">
    <source>
        <dbReference type="EMBL" id="CAA9458374.1"/>
    </source>
</evidence>
<reference evidence="2" key="1">
    <citation type="submission" date="2020-02" db="EMBL/GenBank/DDBJ databases">
        <authorList>
            <person name="Meier V. D."/>
        </authorList>
    </citation>
    <scope>NUCLEOTIDE SEQUENCE</scope>
    <source>
        <strain evidence="2">AVDCRST_MAG02</strain>
    </source>
</reference>
<evidence type="ECO:0000256" key="1">
    <source>
        <dbReference type="SAM" id="MobiDB-lite"/>
    </source>
</evidence>
<gene>
    <name evidence="2" type="ORF">AVDCRST_MAG02-1805</name>
</gene>
<protein>
    <submittedName>
        <fullName evidence="2">6-phosphogluconate dehydrogenase, decarboxylating</fullName>
        <ecNumber evidence="2">1.1.1.44</ecNumber>
    </submittedName>
</protein>
<accession>A0A6J4R1E5</accession>
<feature type="non-terminal residue" evidence="2">
    <location>
        <position position="1"/>
    </location>
</feature>